<dbReference type="SUPFAM" id="SSF50405">
    <property type="entry name" value="Actin-crosslinking proteins"/>
    <property type="match status" value="1"/>
</dbReference>
<keyword evidence="3" id="KW-1185">Reference proteome</keyword>
<dbReference type="GO" id="GO:0007163">
    <property type="term" value="P:establishment or maintenance of cell polarity"/>
    <property type="evidence" value="ECO:0007669"/>
    <property type="project" value="TreeGrafter"/>
</dbReference>
<dbReference type="InterPro" id="IPR010431">
    <property type="entry name" value="Fascin"/>
</dbReference>
<proteinExistence type="predicted"/>
<comment type="caution">
    <text evidence="2">The sequence shown here is derived from an EMBL/GenBank/DDBJ whole genome shotgun (WGS) entry which is preliminary data.</text>
</comment>
<dbReference type="InterPro" id="IPR008999">
    <property type="entry name" value="Actin-crosslinking"/>
</dbReference>
<dbReference type="SUPFAM" id="SSF51445">
    <property type="entry name" value="(Trans)glycosidases"/>
    <property type="match status" value="1"/>
</dbReference>
<evidence type="ECO:0000313" key="2">
    <source>
        <dbReference type="EMBL" id="KAK4342900.1"/>
    </source>
</evidence>
<dbReference type="GO" id="GO:0051015">
    <property type="term" value="F:actin filament binding"/>
    <property type="evidence" value="ECO:0007669"/>
    <property type="project" value="InterPro"/>
</dbReference>
<gene>
    <name evidence="2" type="ORF">RND71_038716</name>
</gene>
<dbReference type="GO" id="GO:0016477">
    <property type="term" value="P:cell migration"/>
    <property type="evidence" value="ECO:0007669"/>
    <property type="project" value="TreeGrafter"/>
</dbReference>
<dbReference type="EMBL" id="JAVYJV010000021">
    <property type="protein sequence ID" value="KAK4342900.1"/>
    <property type="molecule type" value="Genomic_DNA"/>
</dbReference>
<dbReference type="Gene3D" id="3.20.20.80">
    <property type="entry name" value="Glycosidases"/>
    <property type="match status" value="1"/>
</dbReference>
<evidence type="ECO:0000313" key="3">
    <source>
        <dbReference type="Proteomes" id="UP001291623"/>
    </source>
</evidence>
<dbReference type="InterPro" id="IPR017853">
    <property type="entry name" value="GH"/>
</dbReference>
<feature type="domain" description="DUF7910" evidence="1">
    <location>
        <begin position="45"/>
        <end position="119"/>
    </location>
</feature>
<dbReference type="Pfam" id="PF25490">
    <property type="entry name" value="DUF7910"/>
    <property type="match status" value="1"/>
</dbReference>
<dbReference type="PANTHER" id="PTHR10551:SF13">
    <property type="entry name" value="GLUCAN 1,3-BETA-GLUCOSIDASE ARB_04467-RELATED"/>
    <property type="match status" value="1"/>
</dbReference>
<dbReference type="Proteomes" id="UP001291623">
    <property type="component" value="Unassembled WGS sequence"/>
</dbReference>
<dbReference type="PANTHER" id="PTHR10551">
    <property type="entry name" value="FASCIN"/>
    <property type="match status" value="1"/>
</dbReference>
<reference evidence="2" key="1">
    <citation type="submission" date="2023-12" db="EMBL/GenBank/DDBJ databases">
        <title>Genome assembly of Anisodus tanguticus.</title>
        <authorList>
            <person name="Wang Y.-J."/>
        </authorList>
    </citation>
    <scope>NUCLEOTIDE SEQUENCE</scope>
    <source>
        <strain evidence="2">KB-2021</strain>
        <tissue evidence="2">Leaf</tissue>
    </source>
</reference>
<accession>A0AAE1R091</accession>
<evidence type="ECO:0000259" key="1">
    <source>
        <dbReference type="Pfam" id="PF25490"/>
    </source>
</evidence>
<name>A0AAE1R091_9SOLA</name>
<dbReference type="AlphaFoldDB" id="A0AAE1R091"/>
<organism evidence="2 3">
    <name type="scientific">Anisodus tanguticus</name>
    <dbReference type="NCBI Taxonomy" id="243964"/>
    <lineage>
        <taxon>Eukaryota</taxon>
        <taxon>Viridiplantae</taxon>
        <taxon>Streptophyta</taxon>
        <taxon>Embryophyta</taxon>
        <taxon>Tracheophyta</taxon>
        <taxon>Spermatophyta</taxon>
        <taxon>Magnoliopsida</taxon>
        <taxon>eudicotyledons</taxon>
        <taxon>Gunneridae</taxon>
        <taxon>Pentapetalae</taxon>
        <taxon>asterids</taxon>
        <taxon>lamiids</taxon>
        <taxon>Solanales</taxon>
        <taxon>Solanaceae</taxon>
        <taxon>Solanoideae</taxon>
        <taxon>Hyoscyameae</taxon>
        <taxon>Anisodus</taxon>
    </lineage>
</organism>
<dbReference type="InterPro" id="IPR057232">
    <property type="entry name" value="DUF7910"/>
</dbReference>
<protein>
    <recommendedName>
        <fullName evidence="1">DUF7910 domain-containing protein</fullName>
    </recommendedName>
</protein>
<sequence>MGADSTLVRHRKKGVLEHPPRPMLVRPCREWWGTSLFANRDNPSVSNKQFVGKSNQESNAIAVATILSDTETFQIVRNPNDPSKLHLKASNGQFLQEKSGSSVTIDYQGSTDWSDQNSHETQYKVIIDLHAVPGSQNGHEHSGSRDGSGEWGASYIEETVEAIDFLTK</sequence>
<dbReference type="GO" id="GO:0051017">
    <property type="term" value="P:actin filament bundle assembly"/>
    <property type="evidence" value="ECO:0007669"/>
    <property type="project" value="TreeGrafter"/>
</dbReference>
<dbReference type="GO" id="GO:0015629">
    <property type="term" value="C:actin cytoskeleton"/>
    <property type="evidence" value="ECO:0007669"/>
    <property type="project" value="TreeGrafter"/>
</dbReference>
<dbReference type="GO" id="GO:0005737">
    <property type="term" value="C:cytoplasm"/>
    <property type="evidence" value="ECO:0007669"/>
    <property type="project" value="TreeGrafter"/>
</dbReference>